<keyword evidence="3" id="KW-1185">Reference proteome</keyword>
<reference evidence="2 3" key="2">
    <citation type="submission" date="2018-11" db="EMBL/GenBank/DDBJ databases">
        <authorList>
            <consortium name="Pathogen Informatics"/>
        </authorList>
    </citation>
    <scope>NUCLEOTIDE SEQUENCE [LARGE SCALE GENOMIC DNA]</scope>
    <source>
        <strain evidence="2 3">Costa Rica</strain>
    </source>
</reference>
<dbReference type="STRING" id="334426.A0A0R3PU43"/>
<evidence type="ECO:0000313" key="3">
    <source>
        <dbReference type="Proteomes" id="UP000267027"/>
    </source>
</evidence>
<evidence type="ECO:0000256" key="1">
    <source>
        <dbReference type="SAM" id="MobiDB-lite"/>
    </source>
</evidence>
<dbReference type="Proteomes" id="UP000267027">
    <property type="component" value="Unassembled WGS sequence"/>
</dbReference>
<dbReference type="WBParaSite" id="ACOC_0000937301-mRNA-1">
    <property type="protein sequence ID" value="ACOC_0000937301-mRNA-1"/>
    <property type="gene ID" value="ACOC_0000937301"/>
</dbReference>
<feature type="region of interest" description="Disordered" evidence="1">
    <location>
        <begin position="165"/>
        <end position="192"/>
    </location>
</feature>
<sequence>MNCGMYFYHYGLTISCACTERNGTESECVQLGTGYSRPIAHRHIDFYGYLKLHAVPVFDTKKTNRTERSNLLSTPERAEEVESTIMRSPSEYSDGTRRTPLVNDEEDDDEPAYARVFRSIDRRGSVASVQVGSGNAQEERWGRRELISFLEMMEHLEEHLLFGHPPGESSPYSSSQMRPGSEFGSTTVIRPPCPPTPGPGSLPYPRPLPTSTGFPPLNFPYGPYQNYSLPYFMGGPAGQCYGTVLCFLYFFMFKHTIDPMQLWPPGVLPFTTMPNPQTPHPDRSGSSTTSTAQLNPTRTPARNPPERKGGTKFVETLPNTTPMKPEVLTPRRRRRTSRREGSNSN</sequence>
<proteinExistence type="predicted"/>
<dbReference type="AlphaFoldDB" id="A0A0R3PU43"/>
<protein>
    <submittedName>
        <fullName evidence="4">Extensin-like</fullName>
    </submittedName>
</protein>
<dbReference type="OrthoDB" id="5909143at2759"/>
<feature type="region of interest" description="Disordered" evidence="1">
    <location>
        <begin position="273"/>
        <end position="345"/>
    </location>
</feature>
<evidence type="ECO:0000313" key="2">
    <source>
        <dbReference type="EMBL" id="VDM60959.1"/>
    </source>
</evidence>
<feature type="compositionally biased region" description="Polar residues" evidence="1">
    <location>
        <begin position="170"/>
        <end position="188"/>
    </location>
</feature>
<feature type="compositionally biased region" description="Polar residues" evidence="1">
    <location>
        <begin position="284"/>
        <end position="300"/>
    </location>
</feature>
<gene>
    <name evidence="2" type="ORF">ACOC_LOCUS9374</name>
</gene>
<dbReference type="EMBL" id="UYYA01004287">
    <property type="protein sequence ID" value="VDM60959.1"/>
    <property type="molecule type" value="Genomic_DNA"/>
</dbReference>
<feature type="region of interest" description="Disordered" evidence="1">
    <location>
        <begin position="66"/>
        <end position="109"/>
    </location>
</feature>
<evidence type="ECO:0000313" key="4">
    <source>
        <dbReference type="WBParaSite" id="ACOC_0000937301-mRNA-1"/>
    </source>
</evidence>
<accession>A0A0R3PU43</accession>
<name>A0A0R3PU43_ANGCS</name>
<organism evidence="4">
    <name type="scientific">Angiostrongylus costaricensis</name>
    <name type="common">Nematode worm</name>
    <dbReference type="NCBI Taxonomy" id="334426"/>
    <lineage>
        <taxon>Eukaryota</taxon>
        <taxon>Metazoa</taxon>
        <taxon>Ecdysozoa</taxon>
        <taxon>Nematoda</taxon>
        <taxon>Chromadorea</taxon>
        <taxon>Rhabditida</taxon>
        <taxon>Rhabditina</taxon>
        <taxon>Rhabditomorpha</taxon>
        <taxon>Strongyloidea</taxon>
        <taxon>Metastrongylidae</taxon>
        <taxon>Angiostrongylus</taxon>
    </lineage>
</organism>
<reference evidence="4" key="1">
    <citation type="submission" date="2017-02" db="UniProtKB">
        <authorList>
            <consortium name="WormBaseParasite"/>
        </authorList>
    </citation>
    <scope>IDENTIFICATION</scope>
</reference>